<reference evidence="4 5" key="1">
    <citation type="submission" date="2023-10" db="EMBL/GenBank/DDBJ databases">
        <title>Genomes of two closely related lineages of the louse Polyplax serrata with different host specificities.</title>
        <authorList>
            <person name="Martinu J."/>
            <person name="Tarabai H."/>
            <person name="Stefka J."/>
            <person name="Hypsa V."/>
        </authorList>
    </citation>
    <scope>NUCLEOTIDE SEQUENCE [LARGE SCALE GENOMIC DNA]</scope>
    <source>
        <strain evidence="4">HR10_N</strain>
    </source>
</reference>
<dbReference type="SMART" id="SM00343">
    <property type="entry name" value="ZnF_C2HC"/>
    <property type="match status" value="1"/>
</dbReference>
<dbReference type="GO" id="GO:0008988">
    <property type="term" value="F:rRNA (adenine-N6-)-methyltransferase activity"/>
    <property type="evidence" value="ECO:0007669"/>
    <property type="project" value="InterPro"/>
</dbReference>
<feature type="domain" description="CTCHY-type" evidence="3">
    <location>
        <begin position="69"/>
        <end position="130"/>
    </location>
</feature>
<protein>
    <recommendedName>
        <fullName evidence="6">CCHC-type domain-containing protein</fullName>
    </recommendedName>
</protein>
<comment type="caution">
    <text evidence="4">The sequence shown here is derived from an EMBL/GenBank/DDBJ whole genome shotgun (WGS) entry which is preliminary data.</text>
</comment>
<dbReference type="GO" id="GO:0005737">
    <property type="term" value="C:cytoplasm"/>
    <property type="evidence" value="ECO:0007669"/>
    <property type="project" value="TreeGrafter"/>
</dbReference>
<dbReference type="Gene3D" id="4.10.60.10">
    <property type="entry name" value="Zinc finger, CCHC-type"/>
    <property type="match status" value="1"/>
</dbReference>
<dbReference type="AlphaFoldDB" id="A0AAN8RZ70"/>
<dbReference type="PROSITE" id="PS51270">
    <property type="entry name" value="ZF_CTCHY"/>
    <property type="match status" value="1"/>
</dbReference>
<evidence type="ECO:0008006" key="6">
    <source>
        <dbReference type="Google" id="ProtNLM"/>
    </source>
</evidence>
<dbReference type="GO" id="GO:0008270">
    <property type="term" value="F:zinc ion binding"/>
    <property type="evidence" value="ECO:0007669"/>
    <property type="project" value="UniProtKB-KW"/>
</dbReference>
<dbReference type="EMBL" id="JAWJWE010000041">
    <property type="protein sequence ID" value="KAK6618783.1"/>
    <property type="molecule type" value="Genomic_DNA"/>
</dbReference>
<evidence type="ECO:0000259" key="2">
    <source>
        <dbReference type="PROSITE" id="PS50158"/>
    </source>
</evidence>
<dbReference type="PANTHER" id="PTHR13493:SF3">
    <property type="entry name" value="RRNA N6-ADENOSINE-METHYLTRANSFERASE ZCCHC4"/>
    <property type="match status" value="1"/>
</dbReference>
<dbReference type="Pfam" id="PF00098">
    <property type="entry name" value="zf-CCHC"/>
    <property type="match status" value="1"/>
</dbReference>
<organism evidence="4 5">
    <name type="scientific">Polyplax serrata</name>
    <name type="common">Common mouse louse</name>
    <dbReference type="NCBI Taxonomy" id="468196"/>
    <lineage>
        <taxon>Eukaryota</taxon>
        <taxon>Metazoa</taxon>
        <taxon>Ecdysozoa</taxon>
        <taxon>Arthropoda</taxon>
        <taxon>Hexapoda</taxon>
        <taxon>Insecta</taxon>
        <taxon>Pterygota</taxon>
        <taxon>Neoptera</taxon>
        <taxon>Paraneoptera</taxon>
        <taxon>Psocodea</taxon>
        <taxon>Troctomorpha</taxon>
        <taxon>Phthiraptera</taxon>
        <taxon>Anoplura</taxon>
        <taxon>Polyplacidae</taxon>
        <taxon>Polyplax</taxon>
    </lineage>
</organism>
<dbReference type="PROSITE" id="PS50216">
    <property type="entry name" value="DHHC"/>
    <property type="match status" value="1"/>
</dbReference>
<feature type="domain" description="CCHC-type" evidence="2">
    <location>
        <begin position="141"/>
        <end position="156"/>
    </location>
</feature>
<accession>A0AAN8RZ70</accession>
<proteinExistence type="predicted"/>
<evidence type="ECO:0000313" key="4">
    <source>
        <dbReference type="EMBL" id="KAK6618783.1"/>
    </source>
</evidence>
<keyword evidence="1" id="KW-0863">Zinc-finger</keyword>
<sequence length="177" mass="20842">MLDTFWFFPYFMEQHIVRSLPNFKMFDYKVNYENHTSFTDTGNRKRKFGSPVRIFTNVALSRLNLSGIEGYKFCTSCGYWVSNENKHCNECNACTSKDGRTYIHCEKCSKCVKPTYQHCEQCERCCLPNHVCGEFMPDLTCYHCGKPGHKKNSCPEVLKMKEVDSDNKMHRKRKRIK</sequence>
<name>A0AAN8RZ70_POLSC</name>
<dbReference type="PROSITE" id="PS50158">
    <property type="entry name" value="ZF_CCHC"/>
    <property type="match status" value="1"/>
</dbReference>
<dbReference type="GO" id="GO:0003676">
    <property type="term" value="F:nucleic acid binding"/>
    <property type="evidence" value="ECO:0007669"/>
    <property type="project" value="InterPro"/>
</dbReference>
<gene>
    <name evidence="4" type="ORF">RUM43_013174</name>
</gene>
<evidence type="ECO:0000256" key="1">
    <source>
        <dbReference type="PROSITE-ProRule" id="PRU00047"/>
    </source>
</evidence>
<dbReference type="InterPro" id="IPR037275">
    <property type="entry name" value="Znf_CTCHY_sf"/>
</dbReference>
<keyword evidence="1" id="KW-0479">Metal-binding</keyword>
<dbReference type="GO" id="GO:0005730">
    <property type="term" value="C:nucleolus"/>
    <property type="evidence" value="ECO:0007669"/>
    <property type="project" value="TreeGrafter"/>
</dbReference>
<evidence type="ECO:0000259" key="3">
    <source>
        <dbReference type="PROSITE" id="PS51270"/>
    </source>
</evidence>
<dbReference type="InterPro" id="IPR039846">
    <property type="entry name" value="ZCCHC4"/>
</dbReference>
<dbReference type="InterPro" id="IPR001878">
    <property type="entry name" value="Znf_CCHC"/>
</dbReference>
<evidence type="ECO:0000313" key="5">
    <source>
        <dbReference type="Proteomes" id="UP001372834"/>
    </source>
</evidence>
<dbReference type="Proteomes" id="UP001372834">
    <property type="component" value="Unassembled WGS sequence"/>
</dbReference>
<dbReference type="InterPro" id="IPR017921">
    <property type="entry name" value="Znf_CTCHY"/>
</dbReference>
<keyword evidence="1" id="KW-0862">Zinc</keyword>
<dbReference type="PANTHER" id="PTHR13493">
    <property type="entry name" value="ZINC FINGER CCHC DOMAIN-CONTAINING"/>
    <property type="match status" value="1"/>
</dbReference>
<dbReference type="SUPFAM" id="SSF161245">
    <property type="entry name" value="Zinc hairpin stack"/>
    <property type="match status" value="1"/>
</dbReference>